<accession>A0ABP6ZJ60</accession>
<dbReference type="SMART" id="SM00267">
    <property type="entry name" value="GGDEF"/>
    <property type="match status" value="1"/>
</dbReference>
<keyword evidence="1" id="KW-1133">Transmembrane helix</keyword>
<gene>
    <name evidence="3" type="ORF">GCM10022223_29440</name>
</gene>
<dbReference type="InterPro" id="IPR029787">
    <property type="entry name" value="Nucleotide_cyclase"/>
</dbReference>
<reference evidence="4" key="1">
    <citation type="journal article" date="2019" name="Int. J. Syst. Evol. Microbiol.">
        <title>The Global Catalogue of Microorganisms (GCM) 10K type strain sequencing project: providing services to taxonomists for standard genome sequencing and annotation.</title>
        <authorList>
            <consortium name="The Broad Institute Genomics Platform"/>
            <consortium name="The Broad Institute Genome Sequencing Center for Infectious Disease"/>
            <person name="Wu L."/>
            <person name="Ma J."/>
        </authorList>
    </citation>
    <scope>NUCLEOTIDE SEQUENCE [LARGE SCALE GENOMIC DNA]</scope>
    <source>
        <strain evidence="4">JCM 16902</strain>
    </source>
</reference>
<dbReference type="InterPro" id="IPR000160">
    <property type="entry name" value="GGDEF_dom"/>
</dbReference>
<evidence type="ECO:0000259" key="2">
    <source>
        <dbReference type="PROSITE" id="PS50887"/>
    </source>
</evidence>
<feature type="transmembrane region" description="Helical" evidence="1">
    <location>
        <begin position="121"/>
        <end position="142"/>
    </location>
</feature>
<feature type="transmembrane region" description="Helical" evidence="1">
    <location>
        <begin position="33"/>
        <end position="53"/>
    </location>
</feature>
<dbReference type="CDD" id="cd01949">
    <property type="entry name" value="GGDEF"/>
    <property type="match status" value="1"/>
</dbReference>
<feature type="transmembrane region" description="Helical" evidence="1">
    <location>
        <begin position="149"/>
        <end position="166"/>
    </location>
</feature>
<dbReference type="SUPFAM" id="SSF55073">
    <property type="entry name" value="Nucleotide cyclase"/>
    <property type="match status" value="1"/>
</dbReference>
<sequence>MLDIWRLVVAPNPVLDDVVRDGLLVQSAQASRLSSLAALPLSFVVLAVLAADGAARGEILPWVALVLLVMVLYLAGVGRFVVGSQDRRPYAERLRIFVLFQVLAGGAWGMLPVIVTPVPGHTTTVSVSASVITLTAAANAIFSSPTPRPWAAFHVMTLLVGSAGLVRHGEYGVAALNGLTLLAAFPLARYTYQQVARARLVARHNGLLAQDLRAEREAVERVNLQLSEANTELRHQATRDPLTRLPNRTLFFDHLERSLRHGRRHHTPVAVIYFDLDKFKAVNDTLGHGAGDDLLVQVADRTGAVLRSPDLLARLGGDEFVVLTHDYDAGDGPQAATQVAERVRAVLAVPFDLGGNLVTVSGSLGVALDEPGLSAEDLVERADMALYRAKQLGRDRVCEYGPDLNWSLPAVES</sequence>
<feature type="transmembrane region" description="Helical" evidence="1">
    <location>
        <begin position="94"/>
        <end position="115"/>
    </location>
</feature>
<keyword evidence="4" id="KW-1185">Reference proteome</keyword>
<feature type="transmembrane region" description="Helical" evidence="1">
    <location>
        <begin position="59"/>
        <end position="82"/>
    </location>
</feature>
<evidence type="ECO:0000313" key="3">
    <source>
        <dbReference type="EMBL" id="GAA3611446.1"/>
    </source>
</evidence>
<name>A0ABP6ZJ60_9ACTN</name>
<dbReference type="NCBIfam" id="TIGR00254">
    <property type="entry name" value="GGDEF"/>
    <property type="match status" value="1"/>
</dbReference>
<dbReference type="EMBL" id="BAAAZO010000004">
    <property type="protein sequence ID" value="GAA3611446.1"/>
    <property type="molecule type" value="Genomic_DNA"/>
</dbReference>
<dbReference type="Proteomes" id="UP001501074">
    <property type="component" value="Unassembled WGS sequence"/>
</dbReference>
<feature type="domain" description="GGDEF" evidence="2">
    <location>
        <begin position="267"/>
        <end position="402"/>
    </location>
</feature>
<dbReference type="InterPro" id="IPR052163">
    <property type="entry name" value="DGC-Regulatory_Protein"/>
</dbReference>
<keyword evidence="1" id="KW-0812">Transmembrane</keyword>
<dbReference type="InterPro" id="IPR043128">
    <property type="entry name" value="Rev_trsase/Diguanyl_cyclase"/>
</dbReference>
<protein>
    <recommendedName>
        <fullName evidence="2">GGDEF domain-containing protein</fullName>
    </recommendedName>
</protein>
<dbReference type="PROSITE" id="PS50887">
    <property type="entry name" value="GGDEF"/>
    <property type="match status" value="1"/>
</dbReference>
<evidence type="ECO:0000256" key="1">
    <source>
        <dbReference type="SAM" id="Phobius"/>
    </source>
</evidence>
<keyword evidence="1" id="KW-0472">Membrane</keyword>
<evidence type="ECO:0000313" key="4">
    <source>
        <dbReference type="Proteomes" id="UP001501074"/>
    </source>
</evidence>
<proteinExistence type="predicted"/>
<feature type="transmembrane region" description="Helical" evidence="1">
    <location>
        <begin position="172"/>
        <end position="192"/>
    </location>
</feature>
<dbReference type="Gene3D" id="3.30.70.270">
    <property type="match status" value="1"/>
</dbReference>
<comment type="caution">
    <text evidence="3">The sequence shown here is derived from an EMBL/GenBank/DDBJ whole genome shotgun (WGS) entry which is preliminary data.</text>
</comment>
<dbReference type="Pfam" id="PF00990">
    <property type="entry name" value="GGDEF"/>
    <property type="match status" value="1"/>
</dbReference>
<dbReference type="RefSeq" id="WP_231482193.1">
    <property type="nucleotide sequence ID" value="NZ_BAAAZO010000004.1"/>
</dbReference>
<organism evidence="3 4">
    <name type="scientific">Kineosporia mesophila</name>
    <dbReference type="NCBI Taxonomy" id="566012"/>
    <lineage>
        <taxon>Bacteria</taxon>
        <taxon>Bacillati</taxon>
        <taxon>Actinomycetota</taxon>
        <taxon>Actinomycetes</taxon>
        <taxon>Kineosporiales</taxon>
        <taxon>Kineosporiaceae</taxon>
        <taxon>Kineosporia</taxon>
    </lineage>
</organism>
<dbReference type="PANTHER" id="PTHR46663:SF2">
    <property type="entry name" value="GGDEF DOMAIN-CONTAINING PROTEIN"/>
    <property type="match status" value="1"/>
</dbReference>
<dbReference type="PANTHER" id="PTHR46663">
    <property type="entry name" value="DIGUANYLATE CYCLASE DGCT-RELATED"/>
    <property type="match status" value="1"/>
</dbReference>